<evidence type="ECO:0000313" key="2">
    <source>
        <dbReference type="EMBL" id="KAJ2924574.1"/>
    </source>
</evidence>
<dbReference type="OrthoDB" id="3067373at2759"/>
<protein>
    <submittedName>
        <fullName evidence="2">Uncharacterized protein</fullName>
    </submittedName>
</protein>
<keyword evidence="3" id="KW-1185">Reference proteome</keyword>
<sequence>MANKLPDGALEPWQPAVHEASMAVEANARYFTPASSASSQDIVDFAPFVDPTGQMRGLMEGDYVHTTDNRVDYMEIVTSSDGKTQYRAVDPVTFRIGDIVEATVSFAAMPTRNGSAKLHVLLRALVLLDHSERDKAAILRMRQRYYMASKATGTGATDAPPPLKRRSTYYIRDEDETDSTERKFQRMSVDTD</sequence>
<reference evidence="2" key="1">
    <citation type="submission" date="2022-06" db="EMBL/GenBank/DDBJ databases">
        <title>Genome Sequence of Candolleomyces eurysporus.</title>
        <authorList>
            <person name="Buettner E."/>
        </authorList>
    </citation>
    <scope>NUCLEOTIDE SEQUENCE</scope>
    <source>
        <strain evidence="2">VTCC 930004</strain>
    </source>
</reference>
<organism evidence="2 3">
    <name type="scientific">Candolleomyces eurysporus</name>
    <dbReference type="NCBI Taxonomy" id="2828524"/>
    <lineage>
        <taxon>Eukaryota</taxon>
        <taxon>Fungi</taxon>
        <taxon>Dikarya</taxon>
        <taxon>Basidiomycota</taxon>
        <taxon>Agaricomycotina</taxon>
        <taxon>Agaricomycetes</taxon>
        <taxon>Agaricomycetidae</taxon>
        <taxon>Agaricales</taxon>
        <taxon>Agaricineae</taxon>
        <taxon>Psathyrellaceae</taxon>
        <taxon>Candolleomyces</taxon>
    </lineage>
</organism>
<gene>
    <name evidence="2" type="ORF">H1R20_g12525</name>
</gene>
<dbReference type="Proteomes" id="UP001140091">
    <property type="component" value="Unassembled WGS sequence"/>
</dbReference>
<proteinExistence type="predicted"/>
<accession>A0A9W8IZC1</accession>
<comment type="caution">
    <text evidence="2">The sequence shown here is derived from an EMBL/GenBank/DDBJ whole genome shotgun (WGS) entry which is preliminary data.</text>
</comment>
<feature type="region of interest" description="Disordered" evidence="1">
    <location>
        <begin position="152"/>
        <end position="192"/>
    </location>
</feature>
<feature type="non-terminal residue" evidence="2">
    <location>
        <position position="192"/>
    </location>
</feature>
<evidence type="ECO:0000313" key="3">
    <source>
        <dbReference type="Proteomes" id="UP001140091"/>
    </source>
</evidence>
<evidence type="ECO:0000256" key="1">
    <source>
        <dbReference type="SAM" id="MobiDB-lite"/>
    </source>
</evidence>
<name>A0A9W8IZC1_9AGAR</name>
<dbReference type="EMBL" id="JANBPK010001214">
    <property type="protein sequence ID" value="KAJ2924574.1"/>
    <property type="molecule type" value="Genomic_DNA"/>
</dbReference>
<dbReference type="AlphaFoldDB" id="A0A9W8IZC1"/>